<organism evidence="1 2">
    <name type="scientific">Roseovarius ramblicola</name>
    <dbReference type="NCBI Taxonomy" id="2022336"/>
    <lineage>
        <taxon>Bacteria</taxon>
        <taxon>Pseudomonadati</taxon>
        <taxon>Pseudomonadota</taxon>
        <taxon>Alphaproteobacteria</taxon>
        <taxon>Rhodobacterales</taxon>
        <taxon>Roseobacteraceae</taxon>
        <taxon>Roseovarius</taxon>
    </lineage>
</organism>
<reference evidence="1 2" key="1">
    <citation type="submission" date="2024-09" db="EMBL/GenBank/DDBJ databases">
        <authorList>
            <person name="Sun Q."/>
            <person name="Mori K."/>
        </authorList>
    </citation>
    <scope>NUCLEOTIDE SEQUENCE [LARGE SCALE GENOMIC DNA]</scope>
    <source>
        <strain evidence="1 2">CECT 9424</strain>
    </source>
</reference>
<keyword evidence="2" id="KW-1185">Reference proteome</keyword>
<dbReference type="RefSeq" id="WP_377069844.1">
    <property type="nucleotide sequence ID" value="NZ_JBHMEC010000017.1"/>
</dbReference>
<comment type="caution">
    <text evidence="1">The sequence shown here is derived from an EMBL/GenBank/DDBJ whole genome shotgun (WGS) entry which is preliminary data.</text>
</comment>
<sequence length="47" mass="5281">MTNRIAIVLVLLILGGVAHDALRNDLSGLVFLARKLMALIEYLAFWR</sequence>
<proteinExistence type="predicted"/>
<dbReference type="EMBL" id="JBHMEC010000017">
    <property type="protein sequence ID" value="MFB9150302.1"/>
    <property type="molecule type" value="Genomic_DNA"/>
</dbReference>
<dbReference type="Proteomes" id="UP001589670">
    <property type="component" value="Unassembled WGS sequence"/>
</dbReference>
<protein>
    <recommendedName>
        <fullName evidence="3">Glyceraldehyde-3-phosphate dehydrogenase</fullName>
    </recommendedName>
</protein>
<evidence type="ECO:0000313" key="2">
    <source>
        <dbReference type="Proteomes" id="UP001589670"/>
    </source>
</evidence>
<accession>A0ABV5I0T2</accession>
<evidence type="ECO:0008006" key="3">
    <source>
        <dbReference type="Google" id="ProtNLM"/>
    </source>
</evidence>
<evidence type="ECO:0000313" key="1">
    <source>
        <dbReference type="EMBL" id="MFB9150302.1"/>
    </source>
</evidence>
<gene>
    <name evidence="1" type="ORF">ACFFU4_11140</name>
</gene>
<name>A0ABV5I0T2_9RHOB</name>